<comment type="subcellular location">
    <subcellularLocation>
        <location evidence="1 7">Cell membrane</location>
        <topology evidence="1 7">Multi-pass membrane protein</topology>
    </subcellularLocation>
</comment>
<evidence type="ECO:0000256" key="2">
    <source>
        <dbReference type="ARBA" id="ARBA00022448"/>
    </source>
</evidence>
<dbReference type="InterPro" id="IPR035906">
    <property type="entry name" value="MetI-like_sf"/>
</dbReference>
<dbReference type="InterPro" id="IPR000515">
    <property type="entry name" value="MetI-like"/>
</dbReference>
<keyword evidence="4 7" id="KW-0812">Transmembrane</keyword>
<dbReference type="OrthoDB" id="9805855at2"/>
<evidence type="ECO:0000256" key="5">
    <source>
        <dbReference type="ARBA" id="ARBA00022989"/>
    </source>
</evidence>
<keyword evidence="2 7" id="KW-0813">Transport</keyword>
<dbReference type="CDD" id="cd06261">
    <property type="entry name" value="TM_PBP2"/>
    <property type="match status" value="1"/>
</dbReference>
<dbReference type="RefSeq" id="WP_089280269.1">
    <property type="nucleotide sequence ID" value="NZ_FZON01000085.1"/>
</dbReference>
<dbReference type="Pfam" id="PF00528">
    <property type="entry name" value="BPD_transp_1"/>
    <property type="match status" value="1"/>
</dbReference>
<evidence type="ECO:0000259" key="8">
    <source>
        <dbReference type="PROSITE" id="PS50928"/>
    </source>
</evidence>
<dbReference type="PANTHER" id="PTHR43163:SF6">
    <property type="entry name" value="DIPEPTIDE TRANSPORT SYSTEM PERMEASE PROTEIN DPPB-RELATED"/>
    <property type="match status" value="1"/>
</dbReference>
<organism evidence="9 10">
    <name type="scientific">Antarctobacter heliothermus</name>
    <dbReference type="NCBI Taxonomy" id="74033"/>
    <lineage>
        <taxon>Bacteria</taxon>
        <taxon>Pseudomonadati</taxon>
        <taxon>Pseudomonadota</taxon>
        <taxon>Alphaproteobacteria</taxon>
        <taxon>Rhodobacterales</taxon>
        <taxon>Roseobacteraceae</taxon>
        <taxon>Antarctobacter</taxon>
    </lineage>
</organism>
<evidence type="ECO:0000313" key="10">
    <source>
        <dbReference type="Proteomes" id="UP000198440"/>
    </source>
</evidence>
<evidence type="ECO:0000256" key="1">
    <source>
        <dbReference type="ARBA" id="ARBA00004651"/>
    </source>
</evidence>
<evidence type="ECO:0000256" key="4">
    <source>
        <dbReference type="ARBA" id="ARBA00022692"/>
    </source>
</evidence>
<feature type="transmembrane region" description="Helical" evidence="7">
    <location>
        <begin position="276"/>
        <end position="298"/>
    </location>
</feature>
<feature type="transmembrane region" description="Helical" evidence="7">
    <location>
        <begin position="20"/>
        <end position="37"/>
    </location>
</feature>
<feature type="transmembrane region" description="Helical" evidence="7">
    <location>
        <begin position="107"/>
        <end position="131"/>
    </location>
</feature>
<dbReference type="GO" id="GO:0055085">
    <property type="term" value="P:transmembrane transport"/>
    <property type="evidence" value="ECO:0007669"/>
    <property type="project" value="InterPro"/>
</dbReference>
<keyword evidence="6 7" id="KW-0472">Membrane</keyword>
<evidence type="ECO:0000256" key="3">
    <source>
        <dbReference type="ARBA" id="ARBA00022475"/>
    </source>
</evidence>
<dbReference type="AlphaFoldDB" id="A0A239LD24"/>
<comment type="similarity">
    <text evidence="7">Belongs to the binding-protein-dependent transport system permease family.</text>
</comment>
<dbReference type="Proteomes" id="UP000198440">
    <property type="component" value="Unassembled WGS sequence"/>
</dbReference>
<feature type="transmembrane region" description="Helical" evidence="7">
    <location>
        <begin position="226"/>
        <end position="256"/>
    </location>
</feature>
<dbReference type="PANTHER" id="PTHR43163">
    <property type="entry name" value="DIPEPTIDE TRANSPORT SYSTEM PERMEASE PROTEIN DPPB-RELATED"/>
    <property type="match status" value="1"/>
</dbReference>
<feature type="domain" description="ABC transmembrane type-1" evidence="8">
    <location>
        <begin position="103"/>
        <end position="295"/>
    </location>
</feature>
<accession>A0A239LD24</accession>
<evidence type="ECO:0000313" key="9">
    <source>
        <dbReference type="EMBL" id="SNT27862.1"/>
    </source>
</evidence>
<evidence type="ECO:0000256" key="7">
    <source>
        <dbReference type="RuleBase" id="RU363032"/>
    </source>
</evidence>
<protein>
    <submittedName>
        <fullName evidence="9">Peptide/nickel transport system permease protein</fullName>
    </submittedName>
</protein>
<dbReference type="GO" id="GO:0005886">
    <property type="term" value="C:plasma membrane"/>
    <property type="evidence" value="ECO:0007669"/>
    <property type="project" value="UniProtKB-SubCell"/>
</dbReference>
<keyword evidence="3" id="KW-1003">Cell membrane</keyword>
<dbReference type="PROSITE" id="PS50928">
    <property type="entry name" value="ABC_TM1"/>
    <property type="match status" value="1"/>
</dbReference>
<dbReference type="EMBL" id="FZON01000085">
    <property type="protein sequence ID" value="SNT27862.1"/>
    <property type="molecule type" value="Genomic_DNA"/>
</dbReference>
<reference evidence="9 10" key="1">
    <citation type="submission" date="2017-06" db="EMBL/GenBank/DDBJ databases">
        <authorList>
            <person name="Kim H.J."/>
            <person name="Triplett B.A."/>
        </authorList>
    </citation>
    <scope>NUCLEOTIDE SEQUENCE [LARGE SCALE GENOMIC DNA]</scope>
    <source>
        <strain evidence="9 10">DSM 11445</strain>
    </source>
</reference>
<keyword evidence="5 7" id="KW-1133">Transmembrane helix</keyword>
<dbReference type="SUPFAM" id="SSF161098">
    <property type="entry name" value="MetI-like"/>
    <property type="match status" value="1"/>
</dbReference>
<feature type="transmembrane region" description="Helical" evidence="7">
    <location>
        <begin position="143"/>
        <end position="170"/>
    </location>
</feature>
<name>A0A239LD24_9RHOB</name>
<gene>
    <name evidence="9" type="ORF">SAMN04488078_10855</name>
</gene>
<proteinExistence type="inferred from homology"/>
<dbReference type="Gene3D" id="1.10.3720.10">
    <property type="entry name" value="MetI-like"/>
    <property type="match status" value="1"/>
</dbReference>
<sequence length="308" mass="33028">MNDRLVQTLVPIGADIFRSLMIAAGIIVFSFFLIRMIPGDIVDVMGIEGTLTYGQQDAMRESLGLDVGWWQQFTAWLGMVAGGDFGASLRYGTPILDLLRVAMAPTLILGASALAIGLTLGIGLPVLACVFQKPLFVGLVQFITLWSIVVPTFSIGILSVIVFAVWLGWIPAIGNIMVPAIILGMDTAGTLAKMLHEDMVDTERAAFVRTARAKGLSRWRIVLRHILPNALTVVVALFGILLAGALTGAITMEVVFGLPGLGTLTLQAIQGRDYPVVQAVVIWLGLTVVIANLISDLVQRALDPRIGR</sequence>
<evidence type="ECO:0000256" key="6">
    <source>
        <dbReference type="ARBA" id="ARBA00023136"/>
    </source>
</evidence>